<sequence>YSKKAKKGNSDGWLIQNDSKELANIKEVILNIGIKVKRMVLKHLNSVEED</sequence>
<keyword evidence="2" id="KW-1185">Reference proteome</keyword>
<accession>A0A9N9IBG0</accession>
<feature type="non-terminal residue" evidence="1">
    <location>
        <position position="1"/>
    </location>
</feature>
<comment type="caution">
    <text evidence="1">The sequence shown here is derived from an EMBL/GenBank/DDBJ whole genome shotgun (WGS) entry which is preliminary data.</text>
</comment>
<dbReference type="EMBL" id="CAJVQA010013955">
    <property type="protein sequence ID" value="CAG8727990.1"/>
    <property type="molecule type" value="Genomic_DNA"/>
</dbReference>
<protein>
    <submittedName>
        <fullName evidence="1">6018_t:CDS:1</fullName>
    </submittedName>
</protein>
<proteinExistence type="predicted"/>
<dbReference type="AlphaFoldDB" id="A0A9N9IBG0"/>
<dbReference type="Proteomes" id="UP000789759">
    <property type="component" value="Unassembled WGS sequence"/>
</dbReference>
<evidence type="ECO:0000313" key="2">
    <source>
        <dbReference type="Proteomes" id="UP000789759"/>
    </source>
</evidence>
<evidence type="ECO:0000313" key="1">
    <source>
        <dbReference type="EMBL" id="CAG8727990.1"/>
    </source>
</evidence>
<name>A0A9N9IBG0_9GLOM</name>
<gene>
    <name evidence="1" type="ORF">CPELLU_LOCUS13304</name>
</gene>
<organism evidence="1 2">
    <name type="scientific">Cetraspora pellucida</name>
    <dbReference type="NCBI Taxonomy" id="1433469"/>
    <lineage>
        <taxon>Eukaryota</taxon>
        <taxon>Fungi</taxon>
        <taxon>Fungi incertae sedis</taxon>
        <taxon>Mucoromycota</taxon>
        <taxon>Glomeromycotina</taxon>
        <taxon>Glomeromycetes</taxon>
        <taxon>Diversisporales</taxon>
        <taxon>Gigasporaceae</taxon>
        <taxon>Cetraspora</taxon>
    </lineage>
</organism>
<reference evidence="1" key="1">
    <citation type="submission" date="2021-06" db="EMBL/GenBank/DDBJ databases">
        <authorList>
            <person name="Kallberg Y."/>
            <person name="Tangrot J."/>
            <person name="Rosling A."/>
        </authorList>
    </citation>
    <scope>NUCLEOTIDE SEQUENCE</scope>
    <source>
        <strain evidence="1">FL966</strain>
    </source>
</reference>